<evidence type="ECO:0000256" key="5">
    <source>
        <dbReference type="ARBA" id="ARBA00023274"/>
    </source>
</evidence>
<dbReference type="AlphaFoldDB" id="A0A814P659"/>
<dbReference type="OrthoDB" id="270763at2759"/>
<evidence type="ECO:0000256" key="2">
    <source>
        <dbReference type="ARBA" id="ARBA00009254"/>
    </source>
</evidence>
<dbReference type="GO" id="GO:0003735">
    <property type="term" value="F:structural constituent of ribosome"/>
    <property type="evidence" value="ECO:0007669"/>
    <property type="project" value="InterPro"/>
</dbReference>
<organism evidence="7 8">
    <name type="scientific">Brachionus calyciflorus</name>
    <dbReference type="NCBI Taxonomy" id="104777"/>
    <lineage>
        <taxon>Eukaryota</taxon>
        <taxon>Metazoa</taxon>
        <taxon>Spiralia</taxon>
        <taxon>Gnathifera</taxon>
        <taxon>Rotifera</taxon>
        <taxon>Eurotatoria</taxon>
        <taxon>Monogononta</taxon>
        <taxon>Pseudotrocha</taxon>
        <taxon>Ploima</taxon>
        <taxon>Brachionidae</taxon>
        <taxon>Brachionus</taxon>
    </lineage>
</organism>
<evidence type="ECO:0000313" key="8">
    <source>
        <dbReference type="Proteomes" id="UP000663879"/>
    </source>
</evidence>
<evidence type="ECO:0000256" key="1">
    <source>
        <dbReference type="ARBA" id="ARBA00004173"/>
    </source>
</evidence>
<dbReference type="PANTHER" id="PTHR21183">
    <property type="entry name" value="RIBOSOMAL PROTEIN L47, MITOCHONDRIAL-RELATED"/>
    <property type="match status" value="1"/>
</dbReference>
<evidence type="ECO:0000313" key="7">
    <source>
        <dbReference type="EMBL" id="CAF1103140.1"/>
    </source>
</evidence>
<comment type="subcellular location">
    <subcellularLocation>
        <location evidence="1">Mitochondrion</location>
    </subcellularLocation>
</comment>
<keyword evidence="8" id="KW-1185">Reference proteome</keyword>
<keyword evidence="5" id="KW-0687">Ribonucleoprotein</keyword>
<evidence type="ECO:0000256" key="4">
    <source>
        <dbReference type="ARBA" id="ARBA00023128"/>
    </source>
</evidence>
<protein>
    <recommendedName>
        <fullName evidence="6">Large ribosomal subunit protein uL29m</fullName>
    </recommendedName>
</protein>
<reference evidence="7" key="1">
    <citation type="submission" date="2021-02" db="EMBL/GenBank/DDBJ databases">
        <authorList>
            <person name="Nowell W R."/>
        </authorList>
    </citation>
    <scope>NUCLEOTIDE SEQUENCE</scope>
    <source>
        <strain evidence="7">Ploen Becks lab</strain>
    </source>
</reference>
<dbReference type="Proteomes" id="UP000663879">
    <property type="component" value="Unassembled WGS sequence"/>
</dbReference>
<gene>
    <name evidence="7" type="ORF">OXX778_LOCUS21254</name>
</gene>
<sequence length="183" mass="22251">MFLKSILSKFNGVLILGTHKNLLIKVKKANLIEFFDDKKNWTEEKVKHGRPWTIDELRLKSNLDLHKLWFVLHKERNMLLTMEEIYTRKGIPMPSHERVAKVDESMENLLAVVEERNIAYNLLETGETKKLVPYRRYNSFGHIQYYKQREYLVPWYLNRMWKLKYHYKKIPVIYFYDIQINSI</sequence>
<dbReference type="Pfam" id="PF06984">
    <property type="entry name" value="MRP-L47"/>
    <property type="match status" value="1"/>
</dbReference>
<keyword evidence="4" id="KW-0496">Mitochondrion</keyword>
<accession>A0A814P659</accession>
<dbReference type="GO" id="GO:0005762">
    <property type="term" value="C:mitochondrial large ribosomal subunit"/>
    <property type="evidence" value="ECO:0007669"/>
    <property type="project" value="TreeGrafter"/>
</dbReference>
<proteinExistence type="inferred from homology"/>
<name>A0A814P659_9BILA</name>
<evidence type="ECO:0000256" key="6">
    <source>
        <dbReference type="ARBA" id="ARBA00035289"/>
    </source>
</evidence>
<dbReference type="PANTHER" id="PTHR21183:SF18">
    <property type="entry name" value="LARGE RIBOSOMAL SUBUNIT PROTEIN UL29M"/>
    <property type="match status" value="1"/>
</dbReference>
<comment type="similarity">
    <text evidence="2">Belongs to the universal ribosomal protein uL29 family.</text>
</comment>
<comment type="caution">
    <text evidence="7">The sequence shown here is derived from an EMBL/GenBank/DDBJ whole genome shotgun (WGS) entry which is preliminary data.</text>
</comment>
<dbReference type="GO" id="GO:0032543">
    <property type="term" value="P:mitochondrial translation"/>
    <property type="evidence" value="ECO:0007669"/>
    <property type="project" value="TreeGrafter"/>
</dbReference>
<dbReference type="Gene3D" id="6.10.330.20">
    <property type="match status" value="1"/>
</dbReference>
<dbReference type="InterPro" id="IPR010729">
    <property type="entry name" value="Ribosomal_uL29_mit"/>
</dbReference>
<dbReference type="EMBL" id="CAJNOC010007674">
    <property type="protein sequence ID" value="CAF1103140.1"/>
    <property type="molecule type" value="Genomic_DNA"/>
</dbReference>
<dbReference type="InterPro" id="IPR038340">
    <property type="entry name" value="MRP-L47_sf"/>
</dbReference>
<keyword evidence="3" id="KW-0689">Ribosomal protein</keyword>
<evidence type="ECO:0000256" key="3">
    <source>
        <dbReference type="ARBA" id="ARBA00022980"/>
    </source>
</evidence>